<accession>A0ABT4ARC9</accession>
<proteinExistence type="predicted"/>
<keyword evidence="2" id="KW-0238">DNA-binding</keyword>
<evidence type="ECO:0000313" key="7">
    <source>
        <dbReference type="Proteomes" id="UP001151002"/>
    </source>
</evidence>
<dbReference type="EMBL" id="JAPNTZ010000001">
    <property type="protein sequence ID" value="MCY1136808.1"/>
    <property type="molecule type" value="Genomic_DNA"/>
</dbReference>
<keyword evidence="1" id="KW-0805">Transcription regulation</keyword>
<dbReference type="SMART" id="SM00895">
    <property type="entry name" value="FCD"/>
    <property type="match status" value="1"/>
</dbReference>
<comment type="caution">
    <text evidence="6">The sequence shown here is derived from an EMBL/GenBank/DDBJ whole genome shotgun (WGS) entry which is preliminary data.</text>
</comment>
<dbReference type="SMART" id="SM00345">
    <property type="entry name" value="HTH_GNTR"/>
    <property type="match status" value="1"/>
</dbReference>
<name>A0ABT4ARC9_9ACTN</name>
<dbReference type="Gene3D" id="1.10.10.10">
    <property type="entry name" value="Winged helix-like DNA-binding domain superfamily/Winged helix DNA-binding domain"/>
    <property type="match status" value="1"/>
</dbReference>
<dbReference type="PROSITE" id="PS50949">
    <property type="entry name" value="HTH_GNTR"/>
    <property type="match status" value="1"/>
</dbReference>
<evidence type="ECO:0000259" key="5">
    <source>
        <dbReference type="PROSITE" id="PS50949"/>
    </source>
</evidence>
<dbReference type="InterPro" id="IPR011711">
    <property type="entry name" value="GntR_C"/>
</dbReference>
<dbReference type="InterPro" id="IPR000524">
    <property type="entry name" value="Tscrpt_reg_HTH_GntR"/>
</dbReference>
<dbReference type="RefSeq" id="WP_267560587.1">
    <property type="nucleotide sequence ID" value="NZ_JAPNTZ010000001.1"/>
</dbReference>
<evidence type="ECO:0000256" key="3">
    <source>
        <dbReference type="ARBA" id="ARBA00023163"/>
    </source>
</evidence>
<keyword evidence="3" id="KW-0804">Transcription</keyword>
<dbReference type="Pfam" id="PF00392">
    <property type="entry name" value="GntR"/>
    <property type="match status" value="1"/>
</dbReference>
<dbReference type="PANTHER" id="PTHR43537">
    <property type="entry name" value="TRANSCRIPTIONAL REGULATOR, GNTR FAMILY"/>
    <property type="match status" value="1"/>
</dbReference>
<gene>
    <name evidence="6" type="ORF">OWR29_02275</name>
</gene>
<dbReference type="SUPFAM" id="SSF46785">
    <property type="entry name" value="Winged helix' DNA-binding domain"/>
    <property type="match status" value="1"/>
</dbReference>
<feature type="region of interest" description="Disordered" evidence="4">
    <location>
        <begin position="219"/>
        <end position="325"/>
    </location>
</feature>
<dbReference type="PANTHER" id="PTHR43537:SF45">
    <property type="entry name" value="GNTR FAMILY REGULATORY PROTEIN"/>
    <property type="match status" value="1"/>
</dbReference>
<dbReference type="CDD" id="cd07377">
    <property type="entry name" value="WHTH_GntR"/>
    <property type="match status" value="1"/>
</dbReference>
<dbReference type="InterPro" id="IPR036388">
    <property type="entry name" value="WH-like_DNA-bd_sf"/>
</dbReference>
<keyword evidence="7" id="KW-1185">Reference proteome</keyword>
<evidence type="ECO:0000256" key="4">
    <source>
        <dbReference type="SAM" id="MobiDB-lite"/>
    </source>
</evidence>
<dbReference type="PRINTS" id="PR00035">
    <property type="entry name" value="HTHGNTR"/>
</dbReference>
<dbReference type="Proteomes" id="UP001151002">
    <property type="component" value="Unassembled WGS sequence"/>
</dbReference>
<reference evidence="6" key="1">
    <citation type="submission" date="2022-11" db="EMBL/GenBank/DDBJ databases">
        <authorList>
            <person name="Somphong A."/>
            <person name="Phongsopitanun W."/>
        </authorList>
    </citation>
    <scope>NUCLEOTIDE SEQUENCE</scope>
    <source>
        <strain evidence="6">Pm04-4</strain>
    </source>
</reference>
<dbReference type="InterPro" id="IPR008920">
    <property type="entry name" value="TF_FadR/GntR_C"/>
</dbReference>
<feature type="domain" description="HTH gntR-type" evidence="5">
    <location>
        <begin position="2"/>
        <end position="69"/>
    </location>
</feature>
<dbReference type="InterPro" id="IPR036390">
    <property type="entry name" value="WH_DNA-bd_sf"/>
</dbReference>
<dbReference type="Pfam" id="PF07729">
    <property type="entry name" value="FCD"/>
    <property type="match status" value="1"/>
</dbReference>
<organism evidence="6 7">
    <name type="scientific">Paractinoplanes pyxinae</name>
    <dbReference type="NCBI Taxonomy" id="2997416"/>
    <lineage>
        <taxon>Bacteria</taxon>
        <taxon>Bacillati</taxon>
        <taxon>Actinomycetota</taxon>
        <taxon>Actinomycetes</taxon>
        <taxon>Micromonosporales</taxon>
        <taxon>Micromonosporaceae</taxon>
        <taxon>Paractinoplanes</taxon>
    </lineage>
</organism>
<protein>
    <submittedName>
        <fullName evidence="6">GntR family transcriptional regulator</fullName>
    </submittedName>
</protein>
<evidence type="ECO:0000256" key="1">
    <source>
        <dbReference type="ARBA" id="ARBA00023015"/>
    </source>
</evidence>
<evidence type="ECO:0000256" key="2">
    <source>
        <dbReference type="ARBA" id="ARBA00023125"/>
    </source>
</evidence>
<evidence type="ECO:0000313" key="6">
    <source>
        <dbReference type="EMBL" id="MCY1136808.1"/>
    </source>
</evidence>
<dbReference type="Gene3D" id="1.20.120.530">
    <property type="entry name" value="GntR ligand-binding domain-like"/>
    <property type="match status" value="1"/>
</dbReference>
<dbReference type="SUPFAM" id="SSF48008">
    <property type="entry name" value="GntR ligand-binding domain-like"/>
    <property type="match status" value="1"/>
</dbReference>
<sequence length="325" mass="33460">MRPAAEQAAQSLREEILSGAIPSGARLGEAELAGRLSVSRTPIREALSRLAAEGLVEIQPNRGARVATWSAEHLREIFELRLRLEPYAVRQAVPNLRPKQLDELDDLAAEMLRVGKPGRNQDLGAIVELNRRFHGLFIDAAGSPPLAGALRGVTHAAVVTQNFHDYTPDALSRSLHHHVEMVAAARAGAGEWAEAIMRAHLYNARATMIGGGSEVAGVSTTTSGDGAGRSNARATTAGNGPVDADARATTAPNGPVDAGARATTAGNGPVDAGARAATIGDGKADGGAHSTTSANDPYQIEAGATTSGNGPDEADARATMIGGLS</sequence>